<keyword evidence="12" id="KW-1185">Reference proteome</keyword>
<evidence type="ECO:0000256" key="7">
    <source>
        <dbReference type="ARBA" id="ARBA00023274"/>
    </source>
</evidence>
<keyword evidence="7" id="KW-0687">Ribonucleoprotein</keyword>
<comment type="function">
    <text evidence="8">Component of the signal recognition particle (SRP) complex, a ribonucleoprotein complex that mediates the cotranslational targeting of secretory and membrane proteins to the endoplasmic reticulum (ER). SRP9 together with SRP14 and the Alu portion of the SRP RNA, constitutes the elongation arrest domain of SRP. The complex of SRP9 and SRP14 is required for SRP RNA binding.</text>
</comment>
<comment type="similarity">
    <text evidence="2">Belongs to the SRP9 family.</text>
</comment>
<dbReference type="SUPFAM" id="SSF54762">
    <property type="entry name" value="Signal recognition particle alu RNA binding heterodimer, SRP9/14"/>
    <property type="match status" value="1"/>
</dbReference>
<gene>
    <name evidence="11" type="ORF">BDA99DRAFT_534203</name>
</gene>
<dbReference type="Pfam" id="PF05486">
    <property type="entry name" value="SRP9-21"/>
    <property type="match status" value="1"/>
</dbReference>
<evidence type="ECO:0000256" key="5">
    <source>
        <dbReference type="ARBA" id="ARBA00022884"/>
    </source>
</evidence>
<dbReference type="GO" id="GO:0005829">
    <property type="term" value="C:cytosol"/>
    <property type="evidence" value="ECO:0007669"/>
    <property type="project" value="UniProtKB-ARBA"/>
</dbReference>
<dbReference type="Proteomes" id="UP001209540">
    <property type="component" value="Unassembled WGS sequence"/>
</dbReference>
<sequence>MYISNWDEFQKAAEELYTASPETTRYVSGFRHTDGELILKVTDDRTIIKYKTNQASDLRKFTNLNLSLMSKMQNKSLEVPEQTEVPTSGPQIPKVVSAPNSAKSSPAPQSRKKKNNKRKA</sequence>
<evidence type="ECO:0000313" key="12">
    <source>
        <dbReference type="Proteomes" id="UP001209540"/>
    </source>
</evidence>
<feature type="compositionally biased region" description="Basic residues" evidence="9">
    <location>
        <begin position="110"/>
        <end position="120"/>
    </location>
</feature>
<dbReference type="GO" id="GO:0006614">
    <property type="term" value="P:SRP-dependent cotranslational protein targeting to membrane"/>
    <property type="evidence" value="ECO:0007669"/>
    <property type="project" value="InterPro"/>
</dbReference>
<organism evidence="11 12">
    <name type="scientific">Phascolomyces articulosus</name>
    <dbReference type="NCBI Taxonomy" id="60185"/>
    <lineage>
        <taxon>Eukaryota</taxon>
        <taxon>Fungi</taxon>
        <taxon>Fungi incertae sedis</taxon>
        <taxon>Mucoromycota</taxon>
        <taxon>Mucoromycotina</taxon>
        <taxon>Mucoromycetes</taxon>
        <taxon>Mucorales</taxon>
        <taxon>Lichtheimiaceae</taxon>
        <taxon>Phascolomyces</taxon>
    </lineage>
</organism>
<keyword evidence="5" id="KW-0694">RNA-binding</keyword>
<evidence type="ECO:0000256" key="3">
    <source>
        <dbReference type="ARBA" id="ARBA00020414"/>
    </source>
</evidence>
<reference evidence="11" key="1">
    <citation type="journal article" date="2022" name="IScience">
        <title>Evolution of zygomycete secretomes and the origins of terrestrial fungal ecologies.</title>
        <authorList>
            <person name="Chang Y."/>
            <person name="Wang Y."/>
            <person name="Mondo S."/>
            <person name="Ahrendt S."/>
            <person name="Andreopoulos W."/>
            <person name="Barry K."/>
            <person name="Beard J."/>
            <person name="Benny G.L."/>
            <person name="Blankenship S."/>
            <person name="Bonito G."/>
            <person name="Cuomo C."/>
            <person name="Desiro A."/>
            <person name="Gervers K.A."/>
            <person name="Hundley H."/>
            <person name="Kuo A."/>
            <person name="LaButti K."/>
            <person name="Lang B.F."/>
            <person name="Lipzen A."/>
            <person name="O'Donnell K."/>
            <person name="Pangilinan J."/>
            <person name="Reynolds N."/>
            <person name="Sandor L."/>
            <person name="Smith M.E."/>
            <person name="Tsang A."/>
            <person name="Grigoriev I.V."/>
            <person name="Stajich J.E."/>
            <person name="Spatafora J.W."/>
        </authorList>
    </citation>
    <scope>NUCLEOTIDE SEQUENCE</scope>
    <source>
        <strain evidence="11">RSA 2281</strain>
    </source>
</reference>
<feature type="compositionally biased region" description="Low complexity" evidence="9">
    <location>
        <begin position="97"/>
        <end position="109"/>
    </location>
</feature>
<keyword evidence="4" id="KW-0963">Cytoplasm</keyword>
<comment type="caution">
    <text evidence="11">The sequence shown here is derived from an EMBL/GenBank/DDBJ whole genome shotgun (WGS) entry which is preliminary data.</text>
</comment>
<dbReference type="GO" id="GO:0005786">
    <property type="term" value="C:signal recognition particle, endoplasmic reticulum targeting"/>
    <property type="evidence" value="ECO:0007669"/>
    <property type="project" value="UniProtKB-KW"/>
</dbReference>
<dbReference type="InterPro" id="IPR009018">
    <property type="entry name" value="Signal_recog_particle_SRP9/14"/>
</dbReference>
<evidence type="ECO:0000256" key="9">
    <source>
        <dbReference type="SAM" id="MobiDB-lite"/>
    </source>
</evidence>
<dbReference type="EMBL" id="JAIXMP010000006">
    <property type="protein sequence ID" value="KAI9271726.1"/>
    <property type="molecule type" value="Genomic_DNA"/>
</dbReference>
<keyword evidence="6" id="KW-0733">Signal recognition particle</keyword>
<reference evidence="11" key="2">
    <citation type="submission" date="2023-02" db="EMBL/GenBank/DDBJ databases">
        <authorList>
            <consortium name="DOE Joint Genome Institute"/>
            <person name="Mondo S.J."/>
            <person name="Chang Y."/>
            <person name="Wang Y."/>
            <person name="Ahrendt S."/>
            <person name="Andreopoulos W."/>
            <person name="Barry K."/>
            <person name="Beard J."/>
            <person name="Benny G.L."/>
            <person name="Blankenship S."/>
            <person name="Bonito G."/>
            <person name="Cuomo C."/>
            <person name="Desiro A."/>
            <person name="Gervers K.A."/>
            <person name="Hundley H."/>
            <person name="Kuo A."/>
            <person name="LaButti K."/>
            <person name="Lang B.F."/>
            <person name="Lipzen A."/>
            <person name="O'Donnell K."/>
            <person name="Pangilinan J."/>
            <person name="Reynolds N."/>
            <person name="Sandor L."/>
            <person name="Smith M.W."/>
            <person name="Tsang A."/>
            <person name="Grigoriev I.V."/>
            <person name="Stajich J.E."/>
            <person name="Spatafora J.W."/>
        </authorList>
    </citation>
    <scope>NUCLEOTIDE SEQUENCE</scope>
    <source>
        <strain evidence="11">RSA 2281</strain>
    </source>
</reference>
<feature type="region of interest" description="Disordered" evidence="9">
    <location>
        <begin position="74"/>
        <end position="120"/>
    </location>
</feature>
<dbReference type="PANTHER" id="PTHR12834:SF12">
    <property type="entry name" value="SIGNAL RECOGNITION PARTICLE 9 KDA PROTEIN"/>
    <property type="match status" value="1"/>
</dbReference>
<evidence type="ECO:0000256" key="4">
    <source>
        <dbReference type="ARBA" id="ARBA00022490"/>
    </source>
</evidence>
<feature type="domain" description="SRP9" evidence="10">
    <location>
        <begin position="3"/>
        <end position="72"/>
    </location>
</feature>
<protein>
    <recommendedName>
        <fullName evidence="3">Signal recognition particle 9 kDa protein</fullName>
    </recommendedName>
</protein>
<dbReference type="FunFam" id="3.30.720.10:FF:000001">
    <property type="entry name" value="Signal recognition particle 9 kDa protein"/>
    <property type="match status" value="1"/>
</dbReference>
<evidence type="ECO:0000256" key="8">
    <source>
        <dbReference type="ARBA" id="ARBA00045462"/>
    </source>
</evidence>
<evidence type="ECO:0000256" key="2">
    <source>
        <dbReference type="ARBA" id="ARBA00009193"/>
    </source>
</evidence>
<dbReference type="Gene3D" id="3.30.720.10">
    <property type="entry name" value="Signal recognition particle alu RNA binding heterodimer, srp9/1"/>
    <property type="match status" value="1"/>
</dbReference>
<evidence type="ECO:0000259" key="10">
    <source>
        <dbReference type="Pfam" id="PF05486"/>
    </source>
</evidence>
<dbReference type="AlphaFoldDB" id="A0AAD5K6J4"/>
<evidence type="ECO:0000313" key="11">
    <source>
        <dbReference type="EMBL" id="KAI9271726.1"/>
    </source>
</evidence>
<comment type="subcellular location">
    <subcellularLocation>
        <location evidence="1">Cytoplasm</location>
    </subcellularLocation>
</comment>
<dbReference type="GO" id="GO:0008312">
    <property type="term" value="F:7S RNA binding"/>
    <property type="evidence" value="ECO:0007669"/>
    <property type="project" value="InterPro"/>
</dbReference>
<dbReference type="InterPro" id="IPR039914">
    <property type="entry name" value="SRP9-like"/>
</dbReference>
<accession>A0AAD5K6J4</accession>
<evidence type="ECO:0000256" key="1">
    <source>
        <dbReference type="ARBA" id="ARBA00004496"/>
    </source>
</evidence>
<name>A0AAD5K6J4_9FUNG</name>
<dbReference type="InterPro" id="IPR039432">
    <property type="entry name" value="SRP9_dom"/>
</dbReference>
<dbReference type="PANTHER" id="PTHR12834">
    <property type="entry name" value="SIGNAL RECOGNITION PARTICLE 9 KDA PROTEIN"/>
    <property type="match status" value="1"/>
</dbReference>
<proteinExistence type="inferred from homology"/>
<evidence type="ECO:0000256" key="6">
    <source>
        <dbReference type="ARBA" id="ARBA00023135"/>
    </source>
</evidence>